<keyword evidence="2" id="KW-0472">Membrane</keyword>
<protein>
    <recommendedName>
        <fullName evidence="5">Transmembrane protein</fullName>
    </recommendedName>
</protein>
<organism evidence="3 4">
    <name type="scientific">Eimeria brunetti</name>
    <dbReference type="NCBI Taxonomy" id="51314"/>
    <lineage>
        <taxon>Eukaryota</taxon>
        <taxon>Sar</taxon>
        <taxon>Alveolata</taxon>
        <taxon>Apicomplexa</taxon>
        <taxon>Conoidasida</taxon>
        <taxon>Coccidia</taxon>
        <taxon>Eucoccidiorida</taxon>
        <taxon>Eimeriorina</taxon>
        <taxon>Eimeriidae</taxon>
        <taxon>Eimeria</taxon>
    </lineage>
</organism>
<dbReference type="OrthoDB" id="346131at2759"/>
<dbReference type="AlphaFoldDB" id="U6L6N4"/>
<keyword evidence="1" id="KW-0175">Coiled coil</keyword>
<evidence type="ECO:0000313" key="4">
    <source>
        <dbReference type="Proteomes" id="UP000030750"/>
    </source>
</evidence>
<dbReference type="EMBL" id="HG710214">
    <property type="protein sequence ID" value="CDJ45836.1"/>
    <property type="molecule type" value="Genomic_DNA"/>
</dbReference>
<evidence type="ECO:0000256" key="2">
    <source>
        <dbReference type="SAM" id="Phobius"/>
    </source>
</evidence>
<reference evidence="3" key="1">
    <citation type="submission" date="2013-10" db="EMBL/GenBank/DDBJ databases">
        <title>Genomic analysis of the causative agents of coccidiosis in chickens.</title>
        <authorList>
            <person name="Reid A.J."/>
            <person name="Blake D."/>
            <person name="Billington K."/>
            <person name="Browne H."/>
            <person name="Dunn M."/>
            <person name="Hung S."/>
            <person name="Kawahara F."/>
            <person name="Miranda-Saavedra D."/>
            <person name="Mourier T."/>
            <person name="Nagra H."/>
            <person name="Otto T.D."/>
            <person name="Rawlings N."/>
            <person name="Sanchez A."/>
            <person name="Sanders M."/>
            <person name="Subramaniam C."/>
            <person name="Tay Y."/>
            <person name="Dear P."/>
            <person name="Doerig C."/>
            <person name="Gruber A."/>
            <person name="Parkinson J."/>
            <person name="Shirley M."/>
            <person name="Wan K.L."/>
            <person name="Berriman M."/>
            <person name="Tomley F."/>
            <person name="Pain A."/>
        </authorList>
    </citation>
    <scope>NUCLEOTIDE SEQUENCE [LARGE SCALE GENOMIC DNA]</scope>
    <source>
        <strain evidence="3">Houghton</strain>
    </source>
</reference>
<sequence length="309" mass="34546">MQRLPAGAMQALFPAAASRGQLNLPFSQDLLGPEDVNADPALFGDGLSAASAQEFSFPFARDLHKELLELQNSEVAAVLTPARYSAALQWSINRQLHSNPSGGTPVFVESSEGLDPRNLLMRLGDERIAGRKMCAFSKIRLPDIVLKFMSCRLASAFVLFALGESELVPMNSAFLDRAVLRVPKADDIKSFLKRKQEEAAEELEYEREELKEMQGRMEARKEHLLGSSFLVFLREGFGREWSTRSLKSKGEPHRVAVMILSDPPETATELGPAWVRLNRLIHMAIAISMFVGLLCCLCMWRLMLLLKQR</sequence>
<evidence type="ECO:0008006" key="5">
    <source>
        <dbReference type="Google" id="ProtNLM"/>
    </source>
</evidence>
<dbReference type="VEuPathDB" id="ToxoDB:EBH_0009930"/>
<gene>
    <name evidence="3" type="ORF">EBH_0009930</name>
</gene>
<dbReference type="Proteomes" id="UP000030750">
    <property type="component" value="Unassembled WGS sequence"/>
</dbReference>
<evidence type="ECO:0000313" key="3">
    <source>
        <dbReference type="EMBL" id="CDJ45836.1"/>
    </source>
</evidence>
<feature type="transmembrane region" description="Helical" evidence="2">
    <location>
        <begin position="280"/>
        <end position="300"/>
    </location>
</feature>
<keyword evidence="4" id="KW-1185">Reference proteome</keyword>
<reference evidence="3" key="2">
    <citation type="submission" date="2013-10" db="EMBL/GenBank/DDBJ databases">
        <authorList>
            <person name="Aslett M."/>
        </authorList>
    </citation>
    <scope>NUCLEOTIDE SEQUENCE [LARGE SCALE GENOMIC DNA]</scope>
    <source>
        <strain evidence="3">Houghton</strain>
    </source>
</reference>
<evidence type="ECO:0000256" key="1">
    <source>
        <dbReference type="SAM" id="Coils"/>
    </source>
</evidence>
<keyword evidence="2" id="KW-0812">Transmembrane</keyword>
<accession>U6L6N4</accession>
<keyword evidence="2" id="KW-1133">Transmembrane helix</keyword>
<feature type="coiled-coil region" evidence="1">
    <location>
        <begin position="189"/>
        <end position="220"/>
    </location>
</feature>
<proteinExistence type="predicted"/>
<name>U6L6N4_9EIME</name>